<reference evidence="10" key="1">
    <citation type="submission" date="2016-04" db="EMBL/GenBank/DDBJ databases">
        <authorList>
            <person name="Evans L.H."/>
            <person name="Alamgir A."/>
            <person name="Owens N."/>
            <person name="Weber N.D."/>
            <person name="Virtaneva K."/>
            <person name="Barbian K."/>
            <person name="Babar A."/>
            <person name="Rosenke K."/>
        </authorList>
    </citation>
    <scope>NUCLEOTIDE SEQUENCE [LARGE SCALE GENOMIC DNA]</scope>
    <source>
        <strain evidence="10">CBS 101.48</strain>
    </source>
</reference>
<dbReference type="GO" id="GO:0003677">
    <property type="term" value="F:DNA binding"/>
    <property type="evidence" value="ECO:0007669"/>
    <property type="project" value="UniProtKB-KW"/>
</dbReference>
<dbReference type="InterPro" id="IPR013825">
    <property type="entry name" value="Topo_IA_cen_sub2"/>
</dbReference>
<dbReference type="GO" id="GO:0006310">
    <property type="term" value="P:DNA recombination"/>
    <property type="evidence" value="ECO:0007669"/>
    <property type="project" value="TreeGrafter"/>
</dbReference>
<evidence type="ECO:0000256" key="5">
    <source>
        <dbReference type="ARBA" id="ARBA00023125"/>
    </source>
</evidence>
<dbReference type="InterPro" id="IPR003601">
    <property type="entry name" value="Topo_IA_2"/>
</dbReference>
<evidence type="ECO:0000256" key="1">
    <source>
        <dbReference type="ARBA" id="ARBA00000213"/>
    </source>
</evidence>
<feature type="domain" description="Toprim" evidence="8">
    <location>
        <begin position="5"/>
        <end position="152"/>
    </location>
</feature>
<evidence type="ECO:0000259" key="9">
    <source>
        <dbReference type="PROSITE" id="PS52039"/>
    </source>
</evidence>
<protein>
    <recommendedName>
        <fullName evidence="3 7">DNA topoisomerase</fullName>
        <ecNumber evidence="3 7">5.6.2.1</ecNumber>
    </recommendedName>
</protein>
<evidence type="ECO:0000313" key="10">
    <source>
        <dbReference type="EMBL" id="SAM04743.1"/>
    </source>
</evidence>
<comment type="catalytic activity">
    <reaction evidence="1 7">
        <text>ATP-independent breakage of single-stranded DNA, followed by passage and rejoining.</text>
        <dbReference type="EC" id="5.6.2.1"/>
    </reaction>
</comment>
<dbReference type="GO" id="GO:0003917">
    <property type="term" value="F:DNA topoisomerase type I (single strand cut, ATP-independent) activity"/>
    <property type="evidence" value="ECO:0007669"/>
    <property type="project" value="UniProtKB-EC"/>
</dbReference>
<evidence type="ECO:0000256" key="6">
    <source>
        <dbReference type="ARBA" id="ARBA00023235"/>
    </source>
</evidence>
<dbReference type="InterPro" id="IPR034144">
    <property type="entry name" value="TOPRIM_TopoIII"/>
</dbReference>
<keyword evidence="5 7" id="KW-0238">DNA-binding</keyword>
<proteinExistence type="inferred from homology"/>
<gene>
    <name evidence="10" type="primary">ABSGL_10609.1 scaffold 12026</name>
</gene>
<accession>A0A163K6S5</accession>
<dbReference type="GO" id="GO:0006265">
    <property type="term" value="P:DNA topological change"/>
    <property type="evidence" value="ECO:0007669"/>
    <property type="project" value="InterPro"/>
</dbReference>
<dbReference type="Gene3D" id="3.40.50.140">
    <property type="match status" value="1"/>
</dbReference>
<dbReference type="FunFam" id="1.10.290.10:FF:000001">
    <property type="entry name" value="DNA topoisomerase"/>
    <property type="match status" value="1"/>
</dbReference>
<dbReference type="SMART" id="SM00436">
    <property type="entry name" value="TOP1Bc"/>
    <property type="match status" value="1"/>
</dbReference>
<dbReference type="PANTHER" id="PTHR11390:SF20">
    <property type="entry name" value="DNA TOPOISOMERASE 3-BETA-1"/>
    <property type="match status" value="1"/>
</dbReference>
<dbReference type="InterPro" id="IPR000380">
    <property type="entry name" value="Topo_IA"/>
</dbReference>
<sequence>MAHCQVLMVAEKPSLSDALSKLLAPGGHFNTRRGATPVHEWEGVYRSQPAKFKFTSVTGHVYNTDFTQEYNSWEVDPQKLFAAQIKKVEANPKMRLTQHLKQEAKNVDYLILWLDCDSEGENICFEVINSCLSSLKVPKMSSVFRAKFSAITQQDVQRAMNNLIKPNENEAKAVDARQEFDLKVGVAFTRFQTRFFQGKYGDLDSTVISYGPCQSPTLAFCVERHDRIQSFQPEPFWTISPTVIQADLPIKLTWMRERLFDKQVTSVFMTAVEEAQKQGAKVLDVSVTKKSKPRPHALNTVEMLKHGSAVLGIGPSECMSIAERLYMQGYISYPRTETSQYPPNFDLHEVLREQTRHPLWGDHCEALLQNGFDRPSGGTDVGDHPPITPMRIVDENDLFGDSWLVYDFIARNFIGSLSQNLKYMSTHVVLQIGGEKFECKGSQVVSPGFTSVMHWINKADEYIPDFKQGQTVPVKSVQMNEGKTSPPDYLTESELIGLMEHNGIGTDASISTHINNVCQRNYVQVSGSGRKMVPTNLGIVLIHGYRKSTRYHRKIDTDLALPRMRSDMEQQLSLIASGKAGHKEVLEYFLRLFEQKFAYFVKHIAAMDELFEATFSPLAATGRPLSKCGKCKRYMKYIALKPNRLHCSTCDETYSLPLNGSIKLYRELTCPLDDFELVLYSTGTKGTGYPLCPYCYNHPPFENVKKHMACNHCPHPTCGHSMVKNAVCPCPESERPEDPCPGSLILDATSAPRWKLSCNECNIVSSFLDIIKNVSSTNEMCECGAVILKAEFRENQIRDPLTGCILCDDEMDALLSTRFARKTIRRGKGKKGGRKKRKWVDPKIRKLYADMR</sequence>
<dbReference type="Pfam" id="PF23546">
    <property type="entry name" value="Zn_ribbon_TOP3B"/>
    <property type="match status" value="1"/>
</dbReference>
<dbReference type="InterPro" id="IPR013824">
    <property type="entry name" value="Topo_IA_cen_sub1"/>
</dbReference>
<dbReference type="InterPro" id="IPR003602">
    <property type="entry name" value="Topo_IA_DNA-bd_dom"/>
</dbReference>
<dbReference type="Gene3D" id="1.10.290.10">
    <property type="entry name" value="Topoisomerase I, domain 4"/>
    <property type="match status" value="1"/>
</dbReference>
<dbReference type="InterPro" id="IPR013826">
    <property type="entry name" value="Topo_IA_cen_sub3"/>
</dbReference>
<evidence type="ECO:0000256" key="3">
    <source>
        <dbReference type="ARBA" id="ARBA00012891"/>
    </source>
</evidence>
<dbReference type="Proteomes" id="UP000078561">
    <property type="component" value="Unassembled WGS sequence"/>
</dbReference>
<comment type="function">
    <text evidence="7">Introduces a single-strand break via transesterification at a target site in duplex DNA. Releases the supercoiling and torsional tension of DNA introduced during the DNA replication and transcription by transiently cleaving and rejoining one strand of the DNA duplex. The scissile phosphodiester is attacked by the catalytic tyrosine of the enzyme, resulting in the formation of a DNA-(5'-phosphotyrosyl)-enzyme intermediate and the expulsion of a 3'-OH DNA strand.</text>
</comment>
<dbReference type="SMART" id="SM00493">
    <property type="entry name" value="TOPRIM"/>
    <property type="match status" value="1"/>
</dbReference>
<dbReference type="InterPro" id="IPR056452">
    <property type="entry name" value="Zn_ribbon_TOP3B"/>
</dbReference>
<dbReference type="AlphaFoldDB" id="A0A163K6S5"/>
<dbReference type="InterPro" id="IPR023406">
    <property type="entry name" value="Topo_IA_AS"/>
</dbReference>
<dbReference type="EMBL" id="LT554414">
    <property type="protein sequence ID" value="SAM04743.1"/>
    <property type="molecule type" value="Genomic_DNA"/>
</dbReference>
<dbReference type="CDD" id="cd03362">
    <property type="entry name" value="TOPRIM_TopoIA_TopoIII"/>
    <property type="match status" value="1"/>
</dbReference>
<dbReference type="PROSITE" id="PS00396">
    <property type="entry name" value="TOPO_IA_1"/>
    <property type="match status" value="1"/>
</dbReference>
<evidence type="ECO:0000259" key="8">
    <source>
        <dbReference type="PROSITE" id="PS50880"/>
    </source>
</evidence>
<dbReference type="OrthoDB" id="430051at2759"/>
<evidence type="ECO:0000256" key="2">
    <source>
        <dbReference type="ARBA" id="ARBA00009446"/>
    </source>
</evidence>
<dbReference type="PROSITE" id="PS52039">
    <property type="entry name" value="TOPO_IA_2"/>
    <property type="match status" value="1"/>
</dbReference>
<keyword evidence="4 7" id="KW-0799">Topoisomerase</keyword>
<dbReference type="OMA" id="GKWSFAN"/>
<dbReference type="Gene3D" id="1.10.460.10">
    <property type="entry name" value="Topoisomerase I, domain 2"/>
    <property type="match status" value="1"/>
</dbReference>
<dbReference type="SMART" id="SM00437">
    <property type="entry name" value="TOP1Ac"/>
    <property type="match status" value="1"/>
</dbReference>
<keyword evidence="11" id="KW-1185">Reference proteome</keyword>
<dbReference type="PANTHER" id="PTHR11390">
    <property type="entry name" value="PROKARYOTIC DNA TOPOISOMERASE"/>
    <property type="match status" value="1"/>
</dbReference>
<evidence type="ECO:0000256" key="4">
    <source>
        <dbReference type="ARBA" id="ARBA00023029"/>
    </source>
</evidence>
<dbReference type="STRING" id="4829.A0A163K6S5"/>
<dbReference type="PROSITE" id="PS50880">
    <property type="entry name" value="TOPRIM"/>
    <property type="match status" value="1"/>
</dbReference>
<dbReference type="InterPro" id="IPR023405">
    <property type="entry name" value="Topo_IA_core_domain"/>
</dbReference>
<dbReference type="GO" id="GO:0006281">
    <property type="term" value="P:DNA repair"/>
    <property type="evidence" value="ECO:0007669"/>
    <property type="project" value="TreeGrafter"/>
</dbReference>
<dbReference type="CDD" id="cd00186">
    <property type="entry name" value="TOP1Ac"/>
    <property type="match status" value="1"/>
</dbReference>
<dbReference type="Pfam" id="PF01131">
    <property type="entry name" value="Topoisom_bac"/>
    <property type="match status" value="1"/>
</dbReference>
<evidence type="ECO:0000313" key="11">
    <source>
        <dbReference type="Proteomes" id="UP000078561"/>
    </source>
</evidence>
<dbReference type="InterPro" id="IPR006171">
    <property type="entry name" value="TOPRIM_dom"/>
</dbReference>
<dbReference type="SUPFAM" id="SSF56712">
    <property type="entry name" value="Prokaryotic type I DNA topoisomerase"/>
    <property type="match status" value="1"/>
</dbReference>
<keyword evidence="6 7" id="KW-0413">Isomerase</keyword>
<dbReference type="Pfam" id="PF01751">
    <property type="entry name" value="Toprim"/>
    <property type="match status" value="1"/>
</dbReference>
<organism evidence="10">
    <name type="scientific">Absidia glauca</name>
    <name type="common">Pin mould</name>
    <dbReference type="NCBI Taxonomy" id="4829"/>
    <lineage>
        <taxon>Eukaryota</taxon>
        <taxon>Fungi</taxon>
        <taxon>Fungi incertae sedis</taxon>
        <taxon>Mucoromycota</taxon>
        <taxon>Mucoromycotina</taxon>
        <taxon>Mucoromycetes</taxon>
        <taxon>Mucorales</taxon>
        <taxon>Cunninghamellaceae</taxon>
        <taxon>Absidia</taxon>
    </lineage>
</organism>
<evidence type="ECO:0000256" key="7">
    <source>
        <dbReference type="RuleBase" id="RU362092"/>
    </source>
</evidence>
<dbReference type="InterPro" id="IPR013497">
    <property type="entry name" value="Topo_IA_cen"/>
</dbReference>
<dbReference type="PRINTS" id="PR00417">
    <property type="entry name" value="PRTPISMRASEI"/>
</dbReference>
<dbReference type="Gene3D" id="2.70.20.10">
    <property type="entry name" value="Topoisomerase I, domain 3"/>
    <property type="match status" value="1"/>
</dbReference>
<dbReference type="EC" id="5.6.2.1" evidence="3 7"/>
<comment type="similarity">
    <text evidence="2 7">Belongs to the type IA topoisomerase family.</text>
</comment>
<dbReference type="InParanoid" id="A0A163K6S5"/>
<name>A0A163K6S5_ABSGL</name>
<feature type="domain" description="Topo IA-type catalytic" evidence="9">
    <location>
        <begin position="167"/>
        <end position="597"/>
    </location>
</feature>
<dbReference type="GO" id="GO:0005634">
    <property type="term" value="C:nucleus"/>
    <property type="evidence" value="ECO:0007669"/>
    <property type="project" value="TreeGrafter"/>
</dbReference>